<keyword evidence="1" id="KW-0732">Signal</keyword>
<evidence type="ECO:0000313" key="3">
    <source>
        <dbReference type="Proteomes" id="UP001595834"/>
    </source>
</evidence>
<evidence type="ECO:0008006" key="4">
    <source>
        <dbReference type="Google" id="ProtNLM"/>
    </source>
</evidence>
<reference evidence="3" key="1">
    <citation type="journal article" date="2019" name="Int. J. Syst. Evol. Microbiol.">
        <title>The Global Catalogue of Microorganisms (GCM) 10K type strain sequencing project: providing services to taxonomists for standard genome sequencing and annotation.</title>
        <authorList>
            <consortium name="The Broad Institute Genomics Platform"/>
            <consortium name="The Broad Institute Genome Sequencing Center for Infectious Disease"/>
            <person name="Wu L."/>
            <person name="Ma J."/>
        </authorList>
    </citation>
    <scope>NUCLEOTIDE SEQUENCE [LARGE SCALE GENOMIC DNA]</scope>
    <source>
        <strain evidence="3">CCM 7224</strain>
    </source>
</reference>
<dbReference type="InterPro" id="IPR006311">
    <property type="entry name" value="TAT_signal"/>
</dbReference>
<dbReference type="EMBL" id="JBHSIZ010000005">
    <property type="protein sequence ID" value="MFC4955570.1"/>
    <property type="molecule type" value="Genomic_DNA"/>
</dbReference>
<sequence length="171" mass="17489">MSVIDSRTFKTACAGLVAAALLATVAPAANAAEHTTTGEPGASGEGFAVNLAEWGYTYDEAVEAFKDSDVVQVVWGELPPAGDGRIQKRGVSFGWYVYVTLSQSQARAILFGSAATAAGIIGVITGGIGGAVAAGVYSYIASLGSDSLNKCKKVEIRFTYAGRLAGGKCIK</sequence>
<evidence type="ECO:0000313" key="2">
    <source>
        <dbReference type="EMBL" id="MFC4955570.1"/>
    </source>
</evidence>
<proteinExistence type="predicted"/>
<dbReference type="Proteomes" id="UP001595834">
    <property type="component" value="Unassembled WGS sequence"/>
</dbReference>
<organism evidence="2 3">
    <name type="scientific">Streptomyces mauvecolor</name>
    <dbReference type="NCBI Taxonomy" id="58345"/>
    <lineage>
        <taxon>Bacteria</taxon>
        <taxon>Bacillati</taxon>
        <taxon>Actinomycetota</taxon>
        <taxon>Actinomycetes</taxon>
        <taxon>Kitasatosporales</taxon>
        <taxon>Streptomycetaceae</taxon>
        <taxon>Streptomyces</taxon>
    </lineage>
</organism>
<dbReference type="RefSeq" id="WP_344370389.1">
    <property type="nucleotide sequence ID" value="NZ_BAAASQ010000001.1"/>
</dbReference>
<feature type="chain" id="PRO_5047146404" description="Secreted protein" evidence="1">
    <location>
        <begin position="32"/>
        <end position="171"/>
    </location>
</feature>
<protein>
    <recommendedName>
        <fullName evidence="4">Secreted protein</fullName>
    </recommendedName>
</protein>
<accession>A0ABV9UEW8</accession>
<name>A0ABV9UEW8_9ACTN</name>
<dbReference type="PROSITE" id="PS51318">
    <property type="entry name" value="TAT"/>
    <property type="match status" value="1"/>
</dbReference>
<comment type="caution">
    <text evidence="2">The sequence shown here is derived from an EMBL/GenBank/DDBJ whole genome shotgun (WGS) entry which is preliminary data.</text>
</comment>
<gene>
    <name evidence="2" type="ORF">ACFPFX_04580</name>
</gene>
<keyword evidence="3" id="KW-1185">Reference proteome</keyword>
<evidence type="ECO:0000256" key="1">
    <source>
        <dbReference type="SAM" id="SignalP"/>
    </source>
</evidence>
<feature type="signal peptide" evidence="1">
    <location>
        <begin position="1"/>
        <end position="31"/>
    </location>
</feature>